<sequence>MKLLAVVLLLILESSVHGRPTFDRIAEILLEGLEDSAHYHQGGHPQHGRPDCNHGYREGYGYQYGRPQGGEYYHQPRPVYPSTGYYPQPARPDYYNPEGPTYYPNHYGSASSPGGYRQRGY</sequence>
<feature type="compositionally biased region" description="Low complexity" evidence="1">
    <location>
        <begin position="59"/>
        <end position="73"/>
    </location>
</feature>
<dbReference type="EMBL" id="CH902617">
    <property type="protein sequence ID" value="EDV42476.1"/>
    <property type="molecule type" value="Genomic_DNA"/>
</dbReference>
<feature type="compositionally biased region" description="Basic and acidic residues" evidence="1">
    <location>
        <begin position="48"/>
        <end position="57"/>
    </location>
</feature>
<proteinExistence type="predicted"/>
<accession>B3LV04</accession>
<evidence type="ECO:0000313" key="3">
    <source>
        <dbReference type="EMBL" id="EDV42476.1"/>
    </source>
</evidence>
<reference evidence="3 4" key="1">
    <citation type="journal article" date="2007" name="Nature">
        <title>Evolution of genes and genomes on the Drosophila phylogeny.</title>
        <authorList>
            <consortium name="Drosophila 12 Genomes Consortium"/>
            <person name="Clark A.G."/>
            <person name="Eisen M.B."/>
            <person name="Smith D.R."/>
            <person name="Bergman C.M."/>
            <person name="Oliver B."/>
            <person name="Markow T.A."/>
            <person name="Kaufman T.C."/>
            <person name="Kellis M."/>
            <person name="Gelbart W."/>
            <person name="Iyer V.N."/>
            <person name="Pollard D.A."/>
            <person name="Sackton T.B."/>
            <person name="Larracuente A.M."/>
            <person name="Singh N.D."/>
            <person name="Abad J.P."/>
            <person name="Abt D.N."/>
            <person name="Adryan B."/>
            <person name="Aguade M."/>
            <person name="Akashi H."/>
            <person name="Anderson W.W."/>
            <person name="Aquadro C.F."/>
            <person name="Ardell D.H."/>
            <person name="Arguello R."/>
            <person name="Artieri C.G."/>
            <person name="Barbash D.A."/>
            <person name="Barker D."/>
            <person name="Barsanti P."/>
            <person name="Batterham P."/>
            <person name="Batzoglou S."/>
            <person name="Begun D."/>
            <person name="Bhutkar A."/>
            <person name="Blanco E."/>
            <person name="Bosak S.A."/>
            <person name="Bradley R.K."/>
            <person name="Brand A.D."/>
            <person name="Brent M.R."/>
            <person name="Brooks A.N."/>
            <person name="Brown R.H."/>
            <person name="Butlin R.K."/>
            <person name="Caggese C."/>
            <person name="Calvi B.R."/>
            <person name="Bernardo de Carvalho A."/>
            <person name="Caspi A."/>
            <person name="Castrezana S."/>
            <person name="Celniker S.E."/>
            <person name="Chang J.L."/>
            <person name="Chapple C."/>
            <person name="Chatterji S."/>
            <person name="Chinwalla A."/>
            <person name="Civetta A."/>
            <person name="Clifton S.W."/>
            <person name="Comeron J.M."/>
            <person name="Costello J.C."/>
            <person name="Coyne J.A."/>
            <person name="Daub J."/>
            <person name="David R.G."/>
            <person name="Delcher A.L."/>
            <person name="Delehaunty K."/>
            <person name="Do C.B."/>
            <person name="Ebling H."/>
            <person name="Edwards K."/>
            <person name="Eickbush T."/>
            <person name="Evans J.D."/>
            <person name="Filipski A."/>
            <person name="Findeiss S."/>
            <person name="Freyhult E."/>
            <person name="Fulton L."/>
            <person name="Fulton R."/>
            <person name="Garcia A.C."/>
            <person name="Gardiner A."/>
            <person name="Garfield D.A."/>
            <person name="Garvin B.E."/>
            <person name="Gibson G."/>
            <person name="Gilbert D."/>
            <person name="Gnerre S."/>
            <person name="Godfrey J."/>
            <person name="Good R."/>
            <person name="Gotea V."/>
            <person name="Gravely B."/>
            <person name="Greenberg A.J."/>
            <person name="Griffiths-Jones S."/>
            <person name="Gross S."/>
            <person name="Guigo R."/>
            <person name="Gustafson E.A."/>
            <person name="Haerty W."/>
            <person name="Hahn M.W."/>
            <person name="Halligan D.L."/>
            <person name="Halpern A.L."/>
            <person name="Halter G.M."/>
            <person name="Han M.V."/>
            <person name="Heger A."/>
            <person name="Hillier L."/>
            <person name="Hinrichs A.S."/>
            <person name="Holmes I."/>
            <person name="Hoskins R.A."/>
            <person name="Hubisz M.J."/>
            <person name="Hultmark D."/>
            <person name="Huntley M.A."/>
            <person name="Jaffe D.B."/>
            <person name="Jagadeeshan S."/>
            <person name="Jeck W.R."/>
            <person name="Johnson J."/>
            <person name="Jones C.D."/>
            <person name="Jordan W.C."/>
            <person name="Karpen G.H."/>
            <person name="Kataoka E."/>
            <person name="Keightley P.D."/>
            <person name="Kheradpour P."/>
            <person name="Kirkness E.F."/>
            <person name="Koerich L.B."/>
            <person name="Kristiansen K."/>
            <person name="Kudrna D."/>
            <person name="Kulathinal R.J."/>
            <person name="Kumar S."/>
            <person name="Kwok R."/>
            <person name="Lander E."/>
            <person name="Langley C.H."/>
            <person name="Lapoint R."/>
            <person name="Lazzaro B.P."/>
            <person name="Lee S.J."/>
            <person name="Levesque L."/>
            <person name="Li R."/>
            <person name="Lin C.F."/>
            <person name="Lin M.F."/>
            <person name="Lindblad-Toh K."/>
            <person name="Llopart A."/>
            <person name="Long M."/>
            <person name="Low L."/>
            <person name="Lozovsky E."/>
            <person name="Lu J."/>
            <person name="Luo M."/>
            <person name="Machado C.A."/>
            <person name="Makalowski W."/>
            <person name="Marzo M."/>
            <person name="Matsuda M."/>
            <person name="Matzkin L."/>
            <person name="McAllister B."/>
            <person name="McBride C.S."/>
            <person name="McKernan B."/>
            <person name="McKernan K."/>
            <person name="Mendez-Lago M."/>
            <person name="Minx P."/>
            <person name="Mollenhauer M.U."/>
            <person name="Montooth K."/>
            <person name="Mount S.M."/>
            <person name="Mu X."/>
            <person name="Myers E."/>
            <person name="Negre B."/>
            <person name="Newfeld S."/>
            <person name="Nielsen R."/>
            <person name="Noor M.A."/>
            <person name="O'Grady P."/>
            <person name="Pachter L."/>
            <person name="Papaceit M."/>
            <person name="Parisi M.J."/>
            <person name="Parisi M."/>
            <person name="Parts L."/>
            <person name="Pedersen J.S."/>
            <person name="Pesole G."/>
            <person name="Phillippy A.M."/>
            <person name="Ponting C.P."/>
            <person name="Pop M."/>
            <person name="Porcelli D."/>
            <person name="Powell J.R."/>
            <person name="Prohaska S."/>
            <person name="Pruitt K."/>
            <person name="Puig M."/>
            <person name="Quesneville H."/>
            <person name="Ram K.R."/>
            <person name="Rand D."/>
            <person name="Rasmussen M.D."/>
            <person name="Reed L.K."/>
            <person name="Reenan R."/>
            <person name="Reily A."/>
            <person name="Remington K.A."/>
            <person name="Rieger T.T."/>
            <person name="Ritchie M.G."/>
            <person name="Robin C."/>
            <person name="Rogers Y.H."/>
            <person name="Rohde C."/>
            <person name="Rozas J."/>
            <person name="Rubenfield M.J."/>
            <person name="Ruiz A."/>
            <person name="Russo S."/>
            <person name="Salzberg S.L."/>
            <person name="Sanchez-Gracia A."/>
            <person name="Saranga D.J."/>
            <person name="Sato H."/>
            <person name="Schaeffer S.W."/>
            <person name="Schatz M.C."/>
            <person name="Schlenke T."/>
            <person name="Schwartz R."/>
            <person name="Segarra C."/>
            <person name="Singh R.S."/>
            <person name="Sirot L."/>
            <person name="Sirota M."/>
            <person name="Sisneros N.B."/>
            <person name="Smith C.D."/>
            <person name="Smith T.F."/>
            <person name="Spieth J."/>
            <person name="Stage D.E."/>
            <person name="Stark A."/>
            <person name="Stephan W."/>
            <person name="Strausberg R.L."/>
            <person name="Strempel S."/>
            <person name="Sturgill D."/>
            <person name="Sutton G."/>
            <person name="Sutton G.G."/>
            <person name="Tao W."/>
            <person name="Teichmann S."/>
            <person name="Tobari Y.N."/>
            <person name="Tomimura Y."/>
            <person name="Tsolas J.M."/>
            <person name="Valente V.L."/>
            <person name="Venter E."/>
            <person name="Venter J.C."/>
            <person name="Vicario S."/>
            <person name="Vieira F.G."/>
            <person name="Vilella A.J."/>
            <person name="Villasante A."/>
            <person name="Walenz B."/>
            <person name="Wang J."/>
            <person name="Wasserman M."/>
            <person name="Watts T."/>
            <person name="Wilson D."/>
            <person name="Wilson R.K."/>
            <person name="Wing R.A."/>
            <person name="Wolfner M.F."/>
            <person name="Wong A."/>
            <person name="Wong G.K."/>
            <person name="Wu C.I."/>
            <person name="Wu G."/>
            <person name="Yamamoto D."/>
            <person name="Yang H.P."/>
            <person name="Yang S.P."/>
            <person name="Yorke J.A."/>
            <person name="Yoshida K."/>
            <person name="Zdobnov E."/>
            <person name="Zhang P."/>
            <person name="Zhang Y."/>
            <person name="Zimin A.V."/>
            <person name="Baldwin J."/>
            <person name="Abdouelleil A."/>
            <person name="Abdulkadir J."/>
            <person name="Abebe A."/>
            <person name="Abera B."/>
            <person name="Abreu J."/>
            <person name="Acer S.C."/>
            <person name="Aftuck L."/>
            <person name="Alexander A."/>
            <person name="An P."/>
            <person name="Anderson E."/>
            <person name="Anderson S."/>
            <person name="Arachi H."/>
            <person name="Azer M."/>
            <person name="Bachantsang P."/>
            <person name="Barry A."/>
            <person name="Bayul T."/>
            <person name="Berlin A."/>
            <person name="Bessette D."/>
            <person name="Bloom T."/>
            <person name="Blye J."/>
            <person name="Boguslavskiy L."/>
            <person name="Bonnet C."/>
            <person name="Boukhgalter B."/>
            <person name="Bourzgui I."/>
            <person name="Brown A."/>
            <person name="Cahill P."/>
            <person name="Channer S."/>
            <person name="Cheshatsang Y."/>
            <person name="Chuda L."/>
            <person name="Citroen M."/>
            <person name="Collymore A."/>
            <person name="Cooke P."/>
            <person name="Costello M."/>
            <person name="D'Aco K."/>
            <person name="Daza R."/>
            <person name="De Haan G."/>
            <person name="DeGray S."/>
            <person name="DeMaso C."/>
            <person name="Dhargay N."/>
            <person name="Dooley K."/>
            <person name="Dooley E."/>
            <person name="Doricent M."/>
            <person name="Dorje P."/>
            <person name="Dorjee K."/>
            <person name="Dupes A."/>
            <person name="Elong R."/>
            <person name="Falk J."/>
            <person name="Farina A."/>
            <person name="Faro S."/>
            <person name="Ferguson D."/>
            <person name="Fisher S."/>
            <person name="Foley C.D."/>
            <person name="Franke A."/>
            <person name="Friedrich D."/>
            <person name="Gadbois L."/>
            <person name="Gearin G."/>
            <person name="Gearin C.R."/>
            <person name="Giannoukos G."/>
            <person name="Goode T."/>
            <person name="Graham J."/>
            <person name="Grandbois E."/>
            <person name="Grewal S."/>
            <person name="Gyaltsen K."/>
            <person name="Hafez N."/>
            <person name="Hagos B."/>
            <person name="Hall J."/>
            <person name="Henson C."/>
            <person name="Hollinger A."/>
            <person name="Honan T."/>
            <person name="Huard M.D."/>
            <person name="Hughes L."/>
            <person name="Hurhula B."/>
            <person name="Husby M.E."/>
            <person name="Kamat A."/>
            <person name="Kanga B."/>
            <person name="Kashin S."/>
            <person name="Khazanovich D."/>
            <person name="Kisner P."/>
            <person name="Lance K."/>
            <person name="Lara M."/>
            <person name="Lee W."/>
            <person name="Lennon N."/>
            <person name="Letendre F."/>
            <person name="LeVine R."/>
            <person name="Lipovsky A."/>
            <person name="Liu X."/>
            <person name="Liu J."/>
            <person name="Liu S."/>
            <person name="Lokyitsang T."/>
            <person name="Lokyitsang Y."/>
            <person name="Lubonja R."/>
            <person name="Lui A."/>
            <person name="MacDonald P."/>
            <person name="Magnisalis V."/>
            <person name="Maru K."/>
            <person name="Matthews C."/>
            <person name="McCusker W."/>
            <person name="McDonough S."/>
            <person name="Mehta T."/>
            <person name="Meldrim J."/>
            <person name="Meneus L."/>
            <person name="Mihai O."/>
            <person name="Mihalev A."/>
            <person name="Mihova T."/>
            <person name="Mittelman R."/>
            <person name="Mlenga V."/>
            <person name="Montmayeur A."/>
            <person name="Mulrain L."/>
            <person name="Navidi A."/>
            <person name="Naylor J."/>
            <person name="Negash T."/>
            <person name="Nguyen T."/>
            <person name="Nguyen N."/>
            <person name="Nicol R."/>
            <person name="Norbu C."/>
            <person name="Norbu N."/>
            <person name="Novod N."/>
            <person name="O'Neill B."/>
            <person name="Osman S."/>
            <person name="Markiewicz E."/>
            <person name="Oyono O.L."/>
            <person name="Patti C."/>
            <person name="Phunkhang P."/>
            <person name="Pierre F."/>
            <person name="Priest M."/>
            <person name="Raghuraman S."/>
            <person name="Rege F."/>
            <person name="Reyes R."/>
            <person name="Rise C."/>
            <person name="Rogov P."/>
            <person name="Ross K."/>
            <person name="Ryan E."/>
            <person name="Settipalli S."/>
            <person name="Shea T."/>
            <person name="Sherpa N."/>
            <person name="Shi L."/>
            <person name="Shih D."/>
            <person name="Sparrow T."/>
            <person name="Spaulding J."/>
            <person name="Stalker J."/>
            <person name="Stange-Thomann N."/>
            <person name="Stavropoulos S."/>
            <person name="Stone C."/>
            <person name="Strader C."/>
            <person name="Tesfaye S."/>
            <person name="Thomson T."/>
            <person name="Thoulutsang Y."/>
            <person name="Thoulutsang D."/>
            <person name="Topham K."/>
            <person name="Topping I."/>
            <person name="Tsamla T."/>
            <person name="Vassiliev H."/>
            <person name="Vo A."/>
            <person name="Wangchuk T."/>
            <person name="Wangdi T."/>
            <person name="Weiand M."/>
            <person name="Wilkinson J."/>
            <person name="Wilson A."/>
            <person name="Yadav S."/>
            <person name="Young G."/>
            <person name="Yu Q."/>
            <person name="Zembek L."/>
            <person name="Zhong D."/>
            <person name="Zimmer A."/>
            <person name="Zwirko Z."/>
            <person name="Jaffe D.B."/>
            <person name="Alvarez P."/>
            <person name="Brockman W."/>
            <person name="Butler J."/>
            <person name="Chin C."/>
            <person name="Gnerre S."/>
            <person name="Grabherr M."/>
            <person name="Kleber M."/>
            <person name="Mauceli E."/>
            <person name="MacCallum I."/>
        </authorList>
    </citation>
    <scope>NUCLEOTIDE SEQUENCE [LARGE SCALE GENOMIC DNA]</scope>
    <source>
        <strain evidence="4">Tucson 14024-0371.13</strain>
    </source>
</reference>
<evidence type="ECO:0000313" key="4">
    <source>
        <dbReference type="Proteomes" id="UP000007801"/>
    </source>
</evidence>
<dbReference type="OrthoDB" id="7871254at2759"/>
<name>B3LV04_DROAN</name>
<dbReference type="GeneID" id="6500785"/>
<evidence type="ECO:0000256" key="1">
    <source>
        <dbReference type="SAM" id="MobiDB-lite"/>
    </source>
</evidence>
<dbReference type="AlphaFoldDB" id="B3LV04"/>
<keyword evidence="2" id="KW-0732">Signal</keyword>
<feature type="signal peptide" evidence="2">
    <location>
        <begin position="1"/>
        <end position="18"/>
    </location>
</feature>
<evidence type="ECO:0000256" key="2">
    <source>
        <dbReference type="SAM" id="SignalP"/>
    </source>
</evidence>
<dbReference type="Proteomes" id="UP000007801">
    <property type="component" value="Unassembled WGS sequence"/>
</dbReference>
<feature type="chain" id="PRO_5002789505" evidence="2">
    <location>
        <begin position="19"/>
        <end position="121"/>
    </location>
</feature>
<keyword evidence="4" id="KW-1185">Reference proteome</keyword>
<dbReference type="KEGG" id="dan:6500785"/>
<feature type="region of interest" description="Disordered" evidence="1">
    <location>
        <begin position="38"/>
        <end position="121"/>
    </location>
</feature>
<dbReference type="InParanoid" id="B3LV04"/>
<protein>
    <submittedName>
        <fullName evidence="3">Uncharacterized protein</fullName>
    </submittedName>
</protein>
<dbReference type="HOGENOM" id="CLU_1817779_0_0_1"/>
<organism evidence="3 4">
    <name type="scientific">Drosophila ananassae</name>
    <name type="common">Fruit fly</name>
    <dbReference type="NCBI Taxonomy" id="7217"/>
    <lineage>
        <taxon>Eukaryota</taxon>
        <taxon>Metazoa</taxon>
        <taxon>Ecdysozoa</taxon>
        <taxon>Arthropoda</taxon>
        <taxon>Hexapoda</taxon>
        <taxon>Insecta</taxon>
        <taxon>Pterygota</taxon>
        <taxon>Neoptera</taxon>
        <taxon>Endopterygota</taxon>
        <taxon>Diptera</taxon>
        <taxon>Brachycera</taxon>
        <taxon>Muscomorpha</taxon>
        <taxon>Ephydroidea</taxon>
        <taxon>Drosophilidae</taxon>
        <taxon>Drosophila</taxon>
        <taxon>Sophophora</taxon>
    </lineage>
</organism>
<dbReference type="STRING" id="7217.B3LV04"/>
<gene>
    <name evidence="3" type="primary">Dana\GF18006</name>
    <name evidence="3" type="synonym">dana_GLEANR_19266</name>
    <name evidence="3" type="ORF">GF18006</name>
</gene>